<reference evidence="2 3" key="1">
    <citation type="journal article" date="2015" name="Int. J. Syst. Evol. Microbiol.">
        <title>Rhizobium anhuiense sp. nov., isolated from effective nodules of Vicia faba and Pisum sativum.</title>
        <authorList>
            <person name="Zhang Y.J."/>
            <person name="Zheng W.T."/>
            <person name="Everall I."/>
            <person name="Young J.P."/>
            <person name="Zhang X.X."/>
            <person name="Tian C.F."/>
            <person name="Sui X.H."/>
            <person name="Wang E.T."/>
            <person name="Chen W.X."/>
        </authorList>
    </citation>
    <scope>NUCLEOTIDE SEQUENCE [LARGE SCALE GENOMIC DNA]</scope>
    <source>
        <strain evidence="2 3">CCBAU 23252</strain>
    </source>
</reference>
<protein>
    <submittedName>
        <fullName evidence="2">Uncharacterized protein</fullName>
    </submittedName>
</protein>
<dbReference type="RefSeq" id="WP_127431202.1">
    <property type="nucleotide sequence ID" value="NZ_BMFI01000012.1"/>
</dbReference>
<dbReference type="EMBL" id="RIBW01000013">
    <property type="protein sequence ID" value="RUL98580.1"/>
    <property type="molecule type" value="Genomic_DNA"/>
</dbReference>
<organism evidence="2 3">
    <name type="scientific">Rhizobium anhuiense</name>
    <dbReference type="NCBI Taxonomy" id="1184720"/>
    <lineage>
        <taxon>Bacteria</taxon>
        <taxon>Pseudomonadati</taxon>
        <taxon>Pseudomonadota</taxon>
        <taxon>Alphaproteobacteria</taxon>
        <taxon>Hyphomicrobiales</taxon>
        <taxon>Rhizobiaceae</taxon>
        <taxon>Rhizobium/Agrobacterium group</taxon>
        <taxon>Rhizobium</taxon>
    </lineage>
</organism>
<accession>A0A432NG86</accession>
<evidence type="ECO:0000313" key="2">
    <source>
        <dbReference type="EMBL" id="RUL98580.1"/>
    </source>
</evidence>
<comment type="caution">
    <text evidence="2">The sequence shown here is derived from an EMBL/GenBank/DDBJ whole genome shotgun (WGS) entry which is preliminary data.</text>
</comment>
<feature type="region of interest" description="Disordered" evidence="1">
    <location>
        <begin position="1"/>
        <end position="55"/>
    </location>
</feature>
<dbReference type="Proteomes" id="UP000273611">
    <property type="component" value="Unassembled WGS sequence"/>
</dbReference>
<sequence length="674" mass="75044">MARLPGLRPIDEERRRSGGGQNRGRVRTPSVDNIRVQGLSPSASPVDTYARPEQAPIGSNGWESLAKSLATIQPSISNFLNVQAAEHQDDDVTAVRQAFLQKSPEDVRKAIREGSVPGLTSLAGRELAGERLAYDRSLQIMSAYQTDFDRENGDVDVFIRDQIKDDLAEFGHDKALMGAYTKQIGTLTEKLRSQSVDDHSTFVQDQRQGNLFEKWSAKSTFNRAEGMPPAEVAAGMFGEFTKNQELLRVPFQKQQEMMLQLADQAATRGDYDLAKSILQHQRTDGPYKGNLMTDAKVGDTASKLFARIDADQTKERLAADAAADEENLYSQGVAAAESGSIQSIGDAQVRDKTGDLKTISADSQKKEVANRLITKAAEEANYREKDPEKRPALARRLEKEKFVGSGLEHPVWFKAMNAAPGQINLNAATGEIPPSAKDAFDTYLDLYKDSPQYLAKNLNKDSLEFFEAARIAEEVGNAGTPEGALRLAHMVTQDPNQMDEALKLKYESIDSAVNSAVSNSTGWVDWAFGKQTAGNQNYVRTEIVRLAKQYALLGKDNDEAIEQARQTFEKNHINVAGSYIKNDKRLPADFEPLVNQYLTEFVERHKGDLNYDIDDLTISQGNGTGAYFIVRKSDRMPASVDADDWNFSFKQLDELRRRNRDQKIDEVTKKQNER</sequence>
<name>A0A432NG86_9HYPH</name>
<proteinExistence type="predicted"/>
<gene>
    <name evidence="2" type="ORF">EEQ99_24215</name>
</gene>
<evidence type="ECO:0000313" key="3">
    <source>
        <dbReference type="Proteomes" id="UP000273611"/>
    </source>
</evidence>
<evidence type="ECO:0000256" key="1">
    <source>
        <dbReference type="SAM" id="MobiDB-lite"/>
    </source>
</evidence>
<dbReference type="AlphaFoldDB" id="A0A432NG86"/>